<dbReference type="PANTHER" id="PTHR22884">
    <property type="entry name" value="SET DOMAIN PROTEINS"/>
    <property type="match status" value="1"/>
</dbReference>
<dbReference type="Proteomes" id="UP000264036">
    <property type="component" value="Unassembled WGS sequence"/>
</dbReference>
<reference evidence="8 9" key="1">
    <citation type="journal article" date="2018" name="Nat. Biotechnol.">
        <title>A standardized bacterial taxonomy based on genome phylogeny substantially revises the tree of life.</title>
        <authorList>
            <person name="Parks D.H."/>
            <person name="Chuvochina M."/>
            <person name="Waite D.W."/>
            <person name="Rinke C."/>
            <person name="Skarshewski A."/>
            <person name="Chaumeil P.A."/>
            <person name="Hugenholtz P."/>
        </authorList>
    </citation>
    <scope>NUCLEOTIDE SEQUENCE [LARGE SCALE GENOMIC DNA]</scope>
    <source>
        <strain evidence="8">UBA10707</strain>
    </source>
</reference>
<evidence type="ECO:0000256" key="3">
    <source>
        <dbReference type="ARBA" id="ARBA00022603"/>
    </source>
</evidence>
<dbReference type="InterPro" id="IPR003616">
    <property type="entry name" value="Post-SET_dom"/>
</dbReference>
<evidence type="ECO:0000256" key="4">
    <source>
        <dbReference type="ARBA" id="ARBA00022679"/>
    </source>
</evidence>
<keyword evidence="3 8" id="KW-0489">Methyltransferase</keyword>
<dbReference type="AlphaFoldDB" id="A0A356LKM3"/>
<keyword evidence="2" id="KW-0158">Chromosome</keyword>
<evidence type="ECO:0000259" key="7">
    <source>
        <dbReference type="PROSITE" id="PS50868"/>
    </source>
</evidence>
<name>A0A356LKM3_9BURK</name>
<dbReference type="InterPro" id="IPR050777">
    <property type="entry name" value="SET2_Histone-Lys_MeTrsfase"/>
</dbReference>
<evidence type="ECO:0000256" key="2">
    <source>
        <dbReference type="ARBA" id="ARBA00022454"/>
    </source>
</evidence>
<evidence type="ECO:0000256" key="5">
    <source>
        <dbReference type="ARBA" id="ARBA00022691"/>
    </source>
</evidence>
<feature type="domain" description="Post-SET" evidence="7">
    <location>
        <begin position="139"/>
        <end position="155"/>
    </location>
</feature>
<evidence type="ECO:0000259" key="6">
    <source>
        <dbReference type="PROSITE" id="PS50280"/>
    </source>
</evidence>
<organism evidence="8 9">
    <name type="scientific">Advenella kashmirensis</name>
    <dbReference type="NCBI Taxonomy" id="310575"/>
    <lineage>
        <taxon>Bacteria</taxon>
        <taxon>Pseudomonadati</taxon>
        <taxon>Pseudomonadota</taxon>
        <taxon>Betaproteobacteria</taxon>
        <taxon>Burkholderiales</taxon>
        <taxon>Alcaligenaceae</taxon>
    </lineage>
</organism>
<sequence length="169" mass="18961">MIEKKKNIANPPWHVVRKSTLHGNGVFAARNIPQGTRIIEYTGKRISAKQADDMHPVNPDDPFHTFFFSTSSGRIIDGGNGGNDSRWVNHSCNPNCETQEGSGGKRVYIYAIRDILKGEELFYDYGLIMDGRITKTLRQQYKCLCGAQACRGTMLALPEKKKVKRKGSK</sequence>
<dbReference type="Gene3D" id="2.170.270.10">
    <property type="entry name" value="SET domain"/>
    <property type="match status" value="1"/>
</dbReference>
<comment type="subcellular location">
    <subcellularLocation>
        <location evidence="1">Chromosome</location>
    </subcellularLocation>
</comment>
<dbReference type="InterPro" id="IPR001214">
    <property type="entry name" value="SET_dom"/>
</dbReference>
<gene>
    <name evidence="8" type="ORF">DD666_19500</name>
</gene>
<evidence type="ECO:0000313" key="8">
    <source>
        <dbReference type="EMBL" id="HBP31583.1"/>
    </source>
</evidence>
<dbReference type="SUPFAM" id="SSF82199">
    <property type="entry name" value="SET domain"/>
    <property type="match status" value="1"/>
</dbReference>
<dbReference type="PROSITE" id="PS50868">
    <property type="entry name" value="POST_SET"/>
    <property type="match status" value="1"/>
</dbReference>
<keyword evidence="4 8" id="KW-0808">Transferase</keyword>
<dbReference type="InterPro" id="IPR046341">
    <property type="entry name" value="SET_dom_sf"/>
</dbReference>
<dbReference type="Pfam" id="PF00856">
    <property type="entry name" value="SET"/>
    <property type="match status" value="1"/>
</dbReference>
<protein>
    <submittedName>
        <fullName evidence="8">SET domain-containing protein-lysine N-methyltransferase</fullName>
    </submittedName>
</protein>
<dbReference type="GO" id="GO:0008168">
    <property type="term" value="F:methyltransferase activity"/>
    <property type="evidence" value="ECO:0007669"/>
    <property type="project" value="UniProtKB-KW"/>
</dbReference>
<keyword evidence="5" id="KW-0949">S-adenosyl-L-methionine</keyword>
<dbReference type="PROSITE" id="PS50280">
    <property type="entry name" value="SET"/>
    <property type="match status" value="1"/>
</dbReference>
<dbReference type="EMBL" id="DOEK01000040">
    <property type="protein sequence ID" value="HBP31583.1"/>
    <property type="molecule type" value="Genomic_DNA"/>
</dbReference>
<dbReference type="GO" id="GO:0005694">
    <property type="term" value="C:chromosome"/>
    <property type="evidence" value="ECO:0007669"/>
    <property type="project" value="UniProtKB-SubCell"/>
</dbReference>
<evidence type="ECO:0000256" key="1">
    <source>
        <dbReference type="ARBA" id="ARBA00004286"/>
    </source>
</evidence>
<dbReference type="SMART" id="SM00317">
    <property type="entry name" value="SET"/>
    <property type="match status" value="1"/>
</dbReference>
<proteinExistence type="predicted"/>
<accession>A0A356LKM3</accession>
<evidence type="ECO:0000313" key="9">
    <source>
        <dbReference type="Proteomes" id="UP000264036"/>
    </source>
</evidence>
<feature type="domain" description="SET" evidence="6">
    <location>
        <begin position="11"/>
        <end position="126"/>
    </location>
</feature>
<comment type="caution">
    <text evidence="8">The sequence shown here is derived from an EMBL/GenBank/DDBJ whole genome shotgun (WGS) entry which is preliminary data.</text>
</comment>
<dbReference type="GO" id="GO:0032259">
    <property type="term" value="P:methylation"/>
    <property type="evidence" value="ECO:0007669"/>
    <property type="project" value="UniProtKB-KW"/>
</dbReference>